<organism evidence="1">
    <name type="scientific">Cacopsylla melanoneura</name>
    <dbReference type="NCBI Taxonomy" id="428564"/>
    <lineage>
        <taxon>Eukaryota</taxon>
        <taxon>Metazoa</taxon>
        <taxon>Ecdysozoa</taxon>
        <taxon>Arthropoda</taxon>
        <taxon>Hexapoda</taxon>
        <taxon>Insecta</taxon>
        <taxon>Pterygota</taxon>
        <taxon>Neoptera</taxon>
        <taxon>Paraneoptera</taxon>
        <taxon>Hemiptera</taxon>
        <taxon>Sternorrhyncha</taxon>
        <taxon>Psylloidea</taxon>
        <taxon>Psyllidae</taxon>
        <taxon>Psyllinae</taxon>
        <taxon>Cacopsylla</taxon>
    </lineage>
</organism>
<evidence type="ECO:0000313" key="1">
    <source>
        <dbReference type="EMBL" id="CAG6785814.1"/>
    </source>
</evidence>
<accession>A0A8D9BMI1</accession>
<dbReference type="EMBL" id="HBUF01645412">
    <property type="protein sequence ID" value="CAG6785814.1"/>
    <property type="molecule type" value="Transcribed_RNA"/>
</dbReference>
<name>A0A8D9BMI1_9HEMI</name>
<proteinExistence type="predicted"/>
<protein>
    <submittedName>
        <fullName evidence="1">Uncharacterized protein</fullName>
    </submittedName>
</protein>
<sequence length="102" mass="12446">MSKLDLNNNGIREDRNQNKENPFCQLSRIKRMSVQSDSNLIKIINRKNLFYSNNIKVHGLFWDHFQLYYLNRLLFIIISNSLSSRYLVFWDHFLRKQWSTFT</sequence>
<reference evidence="1" key="1">
    <citation type="submission" date="2021-05" db="EMBL/GenBank/DDBJ databases">
        <authorList>
            <person name="Alioto T."/>
            <person name="Alioto T."/>
            <person name="Gomez Garrido J."/>
        </authorList>
    </citation>
    <scope>NUCLEOTIDE SEQUENCE</scope>
</reference>
<dbReference type="AlphaFoldDB" id="A0A8D9BMI1"/>